<proteinExistence type="predicted"/>
<accession>A0A7S9WR47</accession>
<protein>
    <submittedName>
        <fullName evidence="2">Uncharacterized protein</fullName>
    </submittedName>
</protein>
<name>A0A7S9WR47_9BACT</name>
<dbReference type="RefSeq" id="WP_107915640.1">
    <property type="nucleotide sequence ID" value="NZ_CP060707.1"/>
</dbReference>
<gene>
    <name evidence="2" type="ORF">CVT00_01190</name>
</gene>
<feature type="compositionally biased region" description="Acidic residues" evidence="1">
    <location>
        <begin position="79"/>
        <end position="94"/>
    </location>
</feature>
<evidence type="ECO:0000313" key="2">
    <source>
        <dbReference type="EMBL" id="QPH90188.1"/>
    </source>
</evidence>
<reference evidence="2 3" key="1">
    <citation type="journal article" date="2018" name="Emerg. Microbes Infect.">
        <title>Genomic analysis of oral Campylobacter concisus strains identified a potential bacterial molecular marker associated with active Crohn's disease.</title>
        <authorList>
            <person name="Liu F."/>
            <person name="Ma R."/>
            <person name="Tay C.Y.A."/>
            <person name="Octavia S."/>
            <person name="Lan R."/>
            <person name="Chung H.K.L."/>
            <person name="Riordan S.M."/>
            <person name="Grimm M.C."/>
            <person name="Leong R.W."/>
            <person name="Tanaka M.M."/>
            <person name="Connor S."/>
            <person name="Zhang L."/>
        </authorList>
    </citation>
    <scope>NUCLEOTIDE SEQUENCE [LARGE SCALE GENOMIC DNA]</scope>
    <source>
        <strain evidence="2 3">P1CDO2</strain>
    </source>
</reference>
<evidence type="ECO:0000313" key="3">
    <source>
        <dbReference type="Proteomes" id="UP000594508"/>
    </source>
</evidence>
<dbReference type="EMBL" id="CP060707">
    <property type="protein sequence ID" value="QPH90188.1"/>
    <property type="molecule type" value="Genomic_DNA"/>
</dbReference>
<evidence type="ECO:0000256" key="1">
    <source>
        <dbReference type="SAM" id="MobiDB-lite"/>
    </source>
</evidence>
<organism evidence="2 3">
    <name type="scientific">Campylobacter concisus</name>
    <dbReference type="NCBI Taxonomy" id="199"/>
    <lineage>
        <taxon>Bacteria</taxon>
        <taxon>Pseudomonadati</taxon>
        <taxon>Campylobacterota</taxon>
        <taxon>Epsilonproteobacteria</taxon>
        <taxon>Campylobacterales</taxon>
        <taxon>Campylobacteraceae</taxon>
        <taxon>Campylobacter</taxon>
    </lineage>
</organism>
<feature type="region of interest" description="Disordered" evidence="1">
    <location>
        <begin position="48"/>
        <end position="94"/>
    </location>
</feature>
<sequence>MKYKILYNTRISTKNYKAGDEIEFASGTDELFIKRLVDIKCIEPVAGSEKQKETKNLRGTNVKEQEKQAKKQDKKRPDDSEDDDLGVDLDGIEG</sequence>
<feature type="compositionally biased region" description="Basic and acidic residues" evidence="1">
    <location>
        <begin position="49"/>
        <end position="78"/>
    </location>
</feature>
<dbReference type="AlphaFoldDB" id="A0A7S9WR47"/>
<dbReference type="Proteomes" id="UP000594508">
    <property type="component" value="Chromosome"/>
</dbReference>